<dbReference type="GeneID" id="109484357"/>
<evidence type="ECO:0000256" key="1">
    <source>
        <dbReference type="SAM" id="SignalP"/>
    </source>
</evidence>
<organism evidence="2 3">
    <name type="scientific">Branchiostoma belcheri</name>
    <name type="common">Amphioxus</name>
    <dbReference type="NCBI Taxonomy" id="7741"/>
    <lineage>
        <taxon>Eukaryota</taxon>
        <taxon>Metazoa</taxon>
        <taxon>Chordata</taxon>
        <taxon>Cephalochordata</taxon>
        <taxon>Leptocardii</taxon>
        <taxon>Amphioxiformes</taxon>
        <taxon>Branchiostomatidae</taxon>
        <taxon>Branchiostoma</taxon>
    </lineage>
</organism>
<sequence length="454" mass="51263">MAAVGSTCMLVCLALMWPNSNLVTSSAPTPEDCVPGMFGNHGNGSAALWACRAQVALQRNWFPSPIAGLFSYQVWNGFDGFWQNGAVLETFANFMHYGNHTRYQTCLKSSLRQMYDLILAYAPAPSYDDMAWFGLSYLRIYEVLGDKDFLSLAQQIHDWNYQYGWDHTGTCGGGYWFYDKKTTITNVQMLQLSAKLYRHTGNSTFLERMKTTWKYIQKNGLIDQETFQVSNIATDNCTGNRDFNKTFNSGVLVGGLVEMTNILNDTSYLNLAHRVAQATIFYNSHQGVLVERCWPECDKDEYVYKGIFVRHLRYLMDVSDDITRKAYSDWLDGNIKSVISNAVCWPEMRSCNITYQDGPSLYNKTGPVFDLEWRGPFNISNPMVQAEVFDLLVANIAPGTTCHGTGCTYDPPVPPPRHLTCADKPCPTGQPCCEYHKSYTCCEETQKCVKGVCT</sequence>
<dbReference type="InterPro" id="IPR053169">
    <property type="entry name" value="MUG_Protein"/>
</dbReference>
<keyword evidence="1" id="KW-0732">Signal</keyword>
<dbReference type="SUPFAM" id="SSF48208">
    <property type="entry name" value="Six-hairpin glycosidases"/>
    <property type="match status" value="1"/>
</dbReference>
<name>A0A6P5AAE2_BRABE</name>
<dbReference type="OrthoDB" id="9984024at2759"/>
<dbReference type="InterPro" id="IPR005198">
    <property type="entry name" value="Glyco_hydro_76"/>
</dbReference>
<dbReference type="Pfam" id="PF03663">
    <property type="entry name" value="Glyco_hydro_76"/>
    <property type="match status" value="1"/>
</dbReference>
<feature type="chain" id="PRO_5027746406" evidence="1">
    <location>
        <begin position="23"/>
        <end position="454"/>
    </location>
</feature>
<dbReference type="PANTHER" id="PTHR47791">
    <property type="entry name" value="MEIOTICALLY UP-REGULATED GENE 191 PROTEIN"/>
    <property type="match status" value="1"/>
</dbReference>
<evidence type="ECO:0000313" key="2">
    <source>
        <dbReference type="Proteomes" id="UP000515135"/>
    </source>
</evidence>
<dbReference type="AlphaFoldDB" id="A0A6P5AAE2"/>
<reference evidence="3" key="1">
    <citation type="submission" date="2025-08" db="UniProtKB">
        <authorList>
            <consortium name="RefSeq"/>
        </authorList>
    </citation>
    <scope>IDENTIFICATION</scope>
    <source>
        <tissue evidence="3">Gonad</tissue>
    </source>
</reference>
<dbReference type="KEGG" id="bbel:109484357"/>
<dbReference type="RefSeq" id="XP_019643169.1">
    <property type="nucleotide sequence ID" value="XM_019787610.1"/>
</dbReference>
<accession>A0A6P5AAE2</accession>
<proteinExistence type="predicted"/>
<dbReference type="GO" id="GO:0005975">
    <property type="term" value="P:carbohydrate metabolic process"/>
    <property type="evidence" value="ECO:0007669"/>
    <property type="project" value="InterPro"/>
</dbReference>
<evidence type="ECO:0000313" key="3">
    <source>
        <dbReference type="RefSeq" id="XP_019643169.1"/>
    </source>
</evidence>
<dbReference type="PANTHER" id="PTHR47791:SF3">
    <property type="entry name" value="MEIOTICALLY UP-REGULATED GENE 191 PROTEIN"/>
    <property type="match status" value="1"/>
</dbReference>
<feature type="signal peptide" evidence="1">
    <location>
        <begin position="1"/>
        <end position="22"/>
    </location>
</feature>
<dbReference type="InterPro" id="IPR008928">
    <property type="entry name" value="6-hairpin_glycosidase_sf"/>
</dbReference>
<dbReference type="Gene3D" id="1.50.10.20">
    <property type="match status" value="1"/>
</dbReference>
<dbReference type="Proteomes" id="UP000515135">
    <property type="component" value="Unplaced"/>
</dbReference>
<protein>
    <submittedName>
        <fullName evidence="3">Uncharacterized protein LOC109484357</fullName>
    </submittedName>
</protein>
<keyword evidence="2" id="KW-1185">Reference proteome</keyword>
<gene>
    <name evidence="3" type="primary">LOC109484357</name>
</gene>